<reference evidence="3 4" key="1">
    <citation type="submission" date="2019-03" db="EMBL/GenBank/DDBJ databases">
        <title>Genomic Encyclopedia of Type Strains, Phase IV (KMG-IV): sequencing the most valuable type-strain genomes for metagenomic binning, comparative biology and taxonomic classification.</title>
        <authorList>
            <person name="Goeker M."/>
        </authorList>
    </citation>
    <scope>NUCLEOTIDE SEQUENCE [LARGE SCALE GENOMIC DNA]</scope>
    <source>
        <strain evidence="3 4">DSM 13587</strain>
    </source>
</reference>
<dbReference type="SUPFAM" id="SSF116734">
    <property type="entry name" value="DNA methylase specificity domain"/>
    <property type="match status" value="2"/>
</dbReference>
<keyword evidence="3" id="KW-0378">Hydrolase</keyword>
<protein>
    <submittedName>
        <fullName evidence="3">Restriction endonuclease S subunit</fullName>
    </submittedName>
</protein>
<evidence type="ECO:0000313" key="4">
    <source>
        <dbReference type="Proteomes" id="UP000295717"/>
    </source>
</evidence>
<keyword evidence="4" id="KW-1185">Reference proteome</keyword>
<dbReference type="GO" id="GO:0004519">
    <property type="term" value="F:endonuclease activity"/>
    <property type="evidence" value="ECO:0007669"/>
    <property type="project" value="UniProtKB-KW"/>
</dbReference>
<dbReference type="CDD" id="cd17260">
    <property type="entry name" value="RMtype1_S_EcoEI-TRD1-CR1_like"/>
    <property type="match status" value="1"/>
</dbReference>
<evidence type="ECO:0000256" key="2">
    <source>
        <dbReference type="ARBA" id="ARBA00023125"/>
    </source>
</evidence>
<dbReference type="AlphaFoldDB" id="A0A4R3MSV4"/>
<dbReference type="Gene3D" id="3.90.220.20">
    <property type="entry name" value="DNA methylase specificity domains"/>
    <property type="match status" value="2"/>
</dbReference>
<dbReference type="PANTHER" id="PTHR30408">
    <property type="entry name" value="TYPE-1 RESTRICTION ENZYME ECOKI SPECIFICITY PROTEIN"/>
    <property type="match status" value="1"/>
</dbReference>
<keyword evidence="3" id="KW-0540">Nuclease</keyword>
<keyword evidence="2" id="KW-0238">DNA-binding</keyword>
<dbReference type="InterPro" id="IPR052021">
    <property type="entry name" value="Type-I_RS_S_subunit"/>
</dbReference>
<evidence type="ECO:0000256" key="1">
    <source>
        <dbReference type="ARBA" id="ARBA00022747"/>
    </source>
</evidence>
<keyword evidence="1" id="KW-0680">Restriction system</keyword>
<dbReference type="InterPro" id="IPR044946">
    <property type="entry name" value="Restrct_endonuc_typeI_TRD_sf"/>
</dbReference>
<dbReference type="EMBL" id="SMAO01000008">
    <property type="protein sequence ID" value="TCT19478.1"/>
    <property type="molecule type" value="Genomic_DNA"/>
</dbReference>
<dbReference type="PANTHER" id="PTHR30408:SF12">
    <property type="entry name" value="TYPE I RESTRICTION ENZYME MJAVIII SPECIFICITY SUBUNIT"/>
    <property type="match status" value="1"/>
</dbReference>
<comment type="caution">
    <text evidence="3">The sequence shown here is derived from an EMBL/GenBank/DDBJ whole genome shotgun (WGS) entry which is preliminary data.</text>
</comment>
<dbReference type="GO" id="GO:0009307">
    <property type="term" value="P:DNA restriction-modification system"/>
    <property type="evidence" value="ECO:0007669"/>
    <property type="project" value="UniProtKB-KW"/>
</dbReference>
<organism evidence="3 4">
    <name type="scientific">Thiobaca trueperi</name>
    <dbReference type="NCBI Taxonomy" id="127458"/>
    <lineage>
        <taxon>Bacteria</taxon>
        <taxon>Pseudomonadati</taxon>
        <taxon>Pseudomonadota</taxon>
        <taxon>Gammaproteobacteria</taxon>
        <taxon>Chromatiales</taxon>
        <taxon>Chromatiaceae</taxon>
        <taxon>Thiobaca</taxon>
    </lineage>
</organism>
<evidence type="ECO:0000313" key="3">
    <source>
        <dbReference type="EMBL" id="TCT19478.1"/>
    </source>
</evidence>
<dbReference type="OrthoDB" id="9798929at2"/>
<keyword evidence="3" id="KW-0255">Endonuclease</keyword>
<accession>A0A4R3MSV4</accession>
<dbReference type="GO" id="GO:0003677">
    <property type="term" value="F:DNA binding"/>
    <property type="evidence" value="ECO:0007669"/>
    <property type="project" value="UniProtKB-KW"/>
</dbReference>
<name>A0A4R3MSV4_9GAMM</name>
<dbReference type="RefSeq" id="WP_132977991.1">
    <property type="nucleotide sequence ID" value="NZ_SMAO01000008.1"/>
</dbReference>
<gene>
    <name evidence="3" type="ORF">EDC35_10884</name>
</gene>
<proteinExistence type="predicted"/>
<dbReference type="Proteomes" id="UP000295717">
    <property type="component" value="Unassembled WGS sequence"/>
</dbReference>
<sequence>MAGVPKGSDAFFRLSPVDAGKAQCFAVRRGDLSSRAGADYHQPIYRLAERRLKNSPFTCHSLGELCAVISDGTHRTPSYTPTGIHFISVKDVREGAISFENTKFISEAEHEVLTRRCSPTKDDILLTKIGTIGLAAVVPAAAPTFDIFVSVALLRVHKNMVLPKFIEHYLNSSFAKNHFNRVVKGVGVPDLHLENLSAMLIPAPTISQQLDLIKEMNGAWQKYRAKLAEADELLAGLDSYVLDTLGLTLPPKDERKVFAVLHSDLNRRQIGANLYAPPLSIFFRALSSSKFPVRKLREEVAINPAIHFKVIDENLRVSFIPMDAVEDQAAGGVKLQSRVLSEVKKGYTAFSEGDVLWAKITPCMENGKSCIAKGLENGIGFGSTEFHVLRPLSNRVTAEYVHEFISQPALRRVARFAFTGSAGHQRVPAEFLAELPFPVPPPDVQERIAAEARRRRDEARRLRAEAEVGWQAAKRWFEAMLLGESA</sequence>